<dbReference type="InterPro" id="IPR000531">
    <property type="entry name" value="Beta-barrel_TonB"/>
</dbReference>
<keyword evidence="16" id="KW-1185">Reference proteome</keyword>
<name>A0ABS9BIT2_9BACT</name>
<keyword evidence="7 10" id="KW-0472">Membrane</keyword>
<keyword evidence="2 10" id="KW-0813">Transport</keyword>
<keyword evidence="6 11" id="KW-0798">TonB box</keyword>
<dbReference type="Gene3D" id="2.40.170.20">
    <property type="entry name" value="TonB-dependent receptor, beta-barrel domain"/>
    <property type="match status" value="1"/>
</dbReference>
<dbReference type="PANTHER" id="PTHR30069">
    <property type="entry name" value="TONB-DEPENDENT OUTER MEMBRANE RECEPTOR"/>
    <property type="match status" value="1"/>
</dbReference>
<accession>A0ABS9BIT2</accession>
<comment type="subcellular location">
    <subcellularLocation>
        <location evidence="1 10">Cell outer membrane</location>
        <topology evidence="1 10">Multi-pass membrane protein</topology>
    </subcellularLocation>
</comment>
<keyword evidence="9 10" id="KW-0998">Cell outer membrane</keyword>
<dbReference type="PANTHER" id="PTHR30069:SF29">
    <property type="entry name" value="HEMOGLOBIN AND HEMOGLOBIN-HAPTOGLOBIN-BINDING PROTEIN 1-RELATED"/>
    <property type="match status" value="1"/>
</dbReference>
<dbReference type="Pfam" id="PF00593">
    <property type="entry name" value="TonB_dep_Rec_b-barrel"/>
    <property type="match status" value="1"/>
</dbReference>
<dbReference type="InterPro" id="IPR039426">
    <property type="entry name" value="TonB-dep_rcpt-like"/>
</dbReference>
<gene>
    <name evidence="15" type="ORF">L0U88_10940</name>
</gene>
<evidence type="ECO:0000256" key="1">
    <source>
        <dbReference type="ARBA" id="ARBA00004571"/>
    </source>
</evidence>
<dbReference type="Pfam" id="PF13715">
    <property type="entry name" value="CarbopepD_reg_2"/>
    <property type="match status" value="1"/>
</dbReference>
<evidence type="ECO:0000256" key="8">
    <source>
        <dbReference type="ARBA" id="ARBA00023170"/>
    </source>
</evidence>
<dbReference type="SUPFAM" id="SSF49464">
    <property type="entry name" value="Carboxypeptidase regulatory domain-like"/>
    <property type="match status" value="1"/>
</dbReference>
<evidence type="ECO:0000256" key="3">
    <source>
        <dbReference type="ARBA" id="ARBA00022452"/>
    </source>
</evidence>
<evidence type="ECO:0000256" key="12">
    <source>
        <dbReference type="SAM" id="SignalP"/>
    </source>
</evidence>
<feature type="domain" description="TonB-dependent receptor-like beta-barrel" evidence="13">
    <location>
        <begin position="288"/>
        <end position="723"/>
    </location>
</feature>
<keyword evidence="3 10" id="KW-1134">Transmembrane beta strand</keyword>
<proteinExistence type="inferred from homology"/>
<evidence type="ECO:0000256" key="2">
    <source>
        <dbReference type="ARBA" id="ARBA00022448"/>
    </source>
</evidence>
<organism evidence="15 16">
    <name type="scientific">Flavihumibacter fluminis</name>
    <dbReference type="NCBI Taxonomy" id="2909236"/>
    <lineage>
        <taxon>Bacteria</taxon>
        <taxon>Pseudomonadati</taxon>
        <taxon>Bacteroidota</taxon>
        <taxon>Chitinophagia</taxon>
        <taxon>Chitinophagales</taxon>
        <taxon>Chitinophagaceae</taxon>
        <taxon>Flavihumibacter</taxon>
    </lineage>
</organism>
<reference evidence="15 16" key="1">
    <citation type="submission" date="2022-01" db="EMBL/GenBank/DDBJ databases">
        <title>Flavihumibacter sp. nov., isolated from sediment of a river.</title>
        <authorList>
            <person name="Liu H."/>
        </authorList>
    </citation>
    <scope>NUCLEOTIDE SEQUENCE [LARGE SCALE GENOMIC DNA]</scope>
    <source>
        <strain evidence="15 16">RY-1</strain>
    </source>
</reference>
<dbReference type="SUPFAM" id="SSF56935">
    <property type="entry name" value="Porins"/>
    <property type="match status" value="1"/>
</dbReference>
<keyword evidence="4 10" id="KW-0812">Transmembrane</keyword>
<evidence type="ECO:0000256" key="4">
    <source>
        <dbReference type="ARBA" id="ARBA00022692"/>
    </source>
</evidence>
<evidence type="ECO:0000259" key="13">
    <source>
        <dbReference type="Pfam" id="PF00593"/>
    </source>
</evidence>
<keyword evidence="8 15" id="KW-0675">Receptor</keyword>
<evidence type="ECO:0000259" key="14">
    <source>
        <dbReference type="Pfam" id="PF07715"/>
    </source>
</evidence>
<feature type="chain" id="PRO_5046190673" evidence="12">
    <location>
        <begin position="21"/>
        <end position="785"/>
    </location>
</feature>
<dbReference type="PROSITE" id="PS52016">
    <property type="entry name" value="TONB_DEPENDENT_REC_3"/>
    <property type="match status" value="1"/>
</dbReference>
<dbReference type="InterPro" id="IPR012910">
    <property type="entry name" value="Plug_dom"/>
</dbReference>
<dbReference type="Proteomes" id="UP001200145">
    <property type="component" value="Unassembled WGS sequence"/>
</dbReference>
<evidence type="ECO:0000256" key="10">
    <source>
        <dbReference type="PROSITE-ProRule" id="PRU01360"/>
    </source>
</evidence>
<evidence type="ECO:0000256" key="7">
    <source>
        <dbReference type="ARBA" id="ARBA00023136"/>
    </source>
</evidence>
<dbReference type="InterPro" id="IPR036942">
    <property type="entry name" value="Beta-barrel_TonB_sf"/>
</dbReference>
<dbReference type="EMBL" id="JAKEVY010000002">
    <property type="protein sequence ID" value="MCF1715140.1"/>
    <property type="molecule type" value="Genomic_DNA"/>
</dbReference>
<feature type="signal peptide" evidence="12">
    <location>
        <begin position="1"/>
        <end position="20"/>
    </location>
</feature>
<comment type="similarity">
    <text evidence="10 11">Belongs to the TonB-dependent receptor family.</text>
</comment>
<evidence type="ECO:0000256" key="11">
    <source>
        <dbReference type="RuleBase" id="RU003357"/>
    </source>
</evidence>
<comment type="caution">
    <text evidence="15">The sequence shown here is derived from an EMBL/GenBank/DDBJ whole genome shotgun (WGS) entry which is preliminary data.</text>
</comment>
<keyword evidence="5 12" id="KW-0732">Signal</keyword>
<evidence type="ECO:0000313" key="16">
    <source>
        <dbReference type="Proteomes" id="UP001200145"/>
    </source>
</evidence>
<dbReference type="Gene3D" id="2.170.130.10">
    <property type="entry name" value="TonB-dependent receptor, plug domain"/>
    <property type="match status" value="1"/>
</dbReference>
<dbReference type="Gene3D" id="2.60.40.1120">
    <property type="entry name" value="Carboxypeptidase-like, regulatory domain"/>
    <property type="match status" value="1"/>
</dbReference>
<protein>
    <submittedName>
        <fullName evidence="15">TonB-dependent receptor</fullName>
    </submittedName>
</protein>
<dbReference type="Pfam" id="PF07715">
    <property type="entry name" value="Plug"/>
    <property type="match status" value="1"/>
</dbReference>
<dbReference type="RefSeq" id="WP_234866089.1">
    <property type="nucleotide sequence ID" value="NZ_JAKEVY010000002.1"/>
</dbReference>
<evidence type="ECO:0000256" key="6">
    <source>
        <dbReference type="ARBA" id="ARBA00023077"/>
    </source>
</evidence>
<dbReference type="InterPro" id="IPR008969">
    <property type="entry name" value="CarboxyPept-like_regulatory"/>
</dbReference>
<sequence length="785" mass="89187">MNRFILCFFLTIACFGTIRAQQKFTLSGYVKDALSGENLIGATIAINGQGKGVNSNAYGFFSITLSAGTYQVSISYTGYETQTSSLQLDKDVNLSINLSPRIVASEEVIVYAKRKDGNVRDAQMGKVDLSISQIKSLPAIFGEVDVLKTLQLLPGVRNAGEGNAGFYVRGGGPDQNLVLLDDAVVYNSGHLFGFFSIFNSDAIKNVSLIKGGMPAQYGGRLSSVLDITMKDGNMKKMEVEGGIGAIASRINIQGPIKKDKASFIISARRTYIDALVKPFVKRESAFYGSGYYFYDLNTKVNYKFSDKDRIFLSGYFGRDVFTFNNTQRSFRANIPWGNATATLRWNHLFHRKLFSNTTLVFNDYNFAFNGTQNNLTFNVQSGIRDLSAKFDMDYYPGSQHKLKFGAQYTHHTFKPNLVSGRSDSIDFTPNNAQRKFARESAIYIQDDWDLTDQFRISAGLRYSNFTQVGAYTRYQRDENGNKIDSVQYGRGDRVQNYGGLEPRLTMRYSINDASSVKASVSRNYQYIHLVTNAGNTLPTDLWVPSTLFVRPQLSWQYAAGYFRNFKNNTYETSVEVYYKQMENQIEYREGYTPSLADPEEEFVFGDGWSYGAEFFVRKNTGRMTGWVGYTLSWTYRKFPDLNDGLKYPARYDRRHDLSAVASYELNKKWKLSAVFVYGTGNATTLPERFYLVNGVLTQEFSRINQYRLPAYHRLDFSATYTPIPKKPRRIKGHWVFSIYNVYSRLNPYFLYFDQTGSALDGTLKVDARQVSLFPIIPSVTWNFKL</sequence>
<evidence type="ECO:0000313" key="15">
    <source>
        <dbReference type="EMBL" id="MCF1715140.1"/>
    </source>
</evidence>
<evidence type="ECO:0000256" key="9">
    <source>
        <dbReference type="ARBA" id="ARBA00023237"/>
    </source>
</evidence>
<dbReference type="InterPro" id="IPR037066">
    <property type="entry name" value="Plug_dom_sf"/>
</dbReference>
<evidence type="ECO:0000256" key="5">
    <source>
        <dbReference type="ARBA" id="ARBA00022729"/>
    </source>
</evidence>
<feature type="domain" description="TonB-dependent receptor plug" evidence="14">
    <location>
        <begin position="144"/>
        <end position="220"/>
    </location>
</feature>